<name>E9SYM3_RHOHA</name>
<dbReference type="Proteomes" id="UP000004245">
    <property type="component" value="Unassembled WGS sequence"/>
</dbReference>
<dbReference type="HOGENOM" id="CLU_2901273_0_0_11"/>
<evidence type="ECO:0000313" key="1">
    <source>
        <dbReference type="EMBL" id="EGD25244.1"/>
    </source>
</evidence>
<reference evidence="1" key="1">
    <citation type="submission" date="2011-01" db="EMBL/GenBank/DDBJ databases">
        <authorList>
            <person name="Muzny D."/>
            <person name="Qin X."/>
            <person name="Buhay C."/>
            <person name="Dugan-Rocha S."/>
            <person name="Ding Y."/>
            <person name="Chen G."/>
            <person name="Hawes A."/>
            <person name="Holder M."/>
            <person name="Jhangiani S."/>
            <person name="Johnson A."/>
            <person name="Khan Z."/>
            <person name="Li Z."/>
            <person name="Liu W."/>
            <person name="Liu X."/>
            <person name="Perez L."/>
            <person name="Shen H."/>
            <person name="Wang Q."/>
            <person name="Watt J."/>
            <person name="Xi L."/>
            <person name="Xin Y."/>
            <person name="Zhou J."/>
            <person name="Deng J."/>
            <person name="Jiang H."/>
            <person name="Liu Y."/>
            <person name="Qu J."/>
            <person name="Song X.-Z."/>
            <person name="Zhang L."/>
            <person name="Villasana D."/>
            <person name="Johnson A."/>
            <person name="Liu J."/>
            <person name="Liyanage D."/>
            <person name="Lorensuhewa L."/>
            <person name="Robinson T."/>
            <person name="Song A."/>
            <person name="Song B.-B."/>
            <person name="Dinh H."/>
            <person name="Thornton R."/>
            <person name="Coyle M."/>
            <person name="Francisco L."/>
            <person name="Jackson L."/>
            <person name="Javaid M."/>
            <person name="Korchina V."/>
            <person name="Kovar C."/>
            <person name="Mata R."/>
            <person name="Mathew T."/>
            <person name="Ngo R."/>
            <person name="Nguyen L."/>
            <person name="Nguyen N."/>
            <person name="Okwuonu G."/>
            <person name="Ongeri F."/>
            <person name="Pham C."/>
            <person name="Simmons D."/>
            <person name="Wilczek-Boney K."/>
            <person name="Hale W."/>
            <person name="Jakkamsetti A."/>
            <person name="Pham P."/>
            <person name="Ruth R."/>
            <person name="San Lucas F."/>
            <person name="Warren J."/>
            <person name="Zhang J."/>
            <person name="Zhao Z."/>
            <person name="Zhou C."/>
            <person name="Zhu D."/>
            <person name="Lee S."/>
            <person name="Bess C."/>
            <person name="Blankenburg K."/>
            <person name="Forbes L."/>
            <person name="Fu Q."/>
            <person name="Gubbala S."/>
            <person name="Hirani K."/>
            <person name="Jayaseelan J.C."/>
            <person name="Lara F."/>
            <person name="Munidasa M."/>
            <person name="Palculict T."/>
            <person name="Patil S."/>
            <person name="Pu L.-L."/>
            <person name="Saada N."/>
            <person name="Tang L."/>
            <person name="Weissenberger G."/>
            <person name="Zhu Y."/>
            <person name="Hemphill L."/>
            <person name="Shang Y."/>
            <person name="Youmans B."/>
            <person name="Ayvaz T."/>
            <person name="Ross M."/>
            <person name="Santibanez J."/>
            <person name="Aqrawi P."/>
            <person name="Gross S."/>
            <person name="Joshi V."/>
            <person name="Fowler G."/>
            <person name="Nazareth L."/>
            <person name="Reid J."/>
            <person name="Worley K."/>
            <person name="Petrosino J."/>
            <person name="Highlander S."/>
            <person name="Gibbs R."/>
        </authorList>
    </citation>
    <scope>NUCLEOTIDE SEQUENCE [LARGE SCALE GENOMIC DNA]</scope>
    <source>
        <strain evidence="1">ATCC 33707</strain>
    </source>
</reference>
<proteinExistence type="predicted"/>
<protein>
    <submittedName>
        <fullName evidence="1">Uncharacterized protein</fullName>
    </submittedName>
</protein>
<dbReference type="AlphaFoldDB" id="E9SYM3"/>
<sequence length="62" mass="6948">MHDGPDSMNPARRSASSQLIELSCSMRGRMVLTMSMTALIVLNEPMFQSSGVVVDVARRHWR</sequence>
<comment type="caution">
    <text evidence="1">The sequence shown here is derived from an EMBL/GenBank/DDBJ whole genome shotgun (WGS) entry which is preliminary data.</text>
</comment>
<dbReference type="EMBL" id="ADNW02000006">
    <property type="protein sequence ID" value="EGD25244.1"/>
    <property type="molecule type" value="Genomic_DNA"/>
</dbReference>
<keyword evidence="2" id="KW-1185">Reference proteome</keyword>
<organism evidence="1 2">
    <name type="scientific">Prescottella equi ATCC 33707</name>
    <dbReference type="NCBI Taxonomy" id="525370"/>
    <lineage>
        <taxon>Bacteria</taxon>
        <taxon>Bacillati</taxon>
        <taxon>Actinomycetota</taxon>
        <taxon>Actinomycetes</taxon>
        <taxon>Mycobacteriales</taxon>
        <taxon>Nocardiaceae</taxon>
        <taxon>Prescottella</taxon>
    </lineage>
</organism>
<evidence type="ECO:0000313" key="2">
    <source>
        <dbReference type="Proteomes" id="UP000004245"/>
    </source>
</evidence>
<accession>E9SYM3</accession>
<gene>
    <name evidence="1" type="ORF">HMPREF0724_11025</name>
</gene>